<evidence type="ECO:0000313" key="1">
    <source>
        <dbReference type="EMBL" id="HIU33549.1"/>
    </source>
</evidence>
<gene>
    <name evidence="1" type="ORF">IAB02_03215</name>
</gene>
<dbReference type="Gene3D" id="3.30.70.120">
    <property type="match status" value="1"/>
</dbReference>
<proteinExistence type="predicted"/>
<reference evidence="1" key="2">
    <citation type="journal article" date="2021" name="PeerJ">
        <title>Extensive microbial diversity within the chicken gut microbiome revealed by metagenomics and culture.</title>
        <authorList>
            <person name="Gilroy R."/>
            <person name="Ravi A."/>
            <person name="Getino M."/>
            <person name="Pursley I."/>
            <person name="Horton D.L."/>
            <person name="Alikhan N.F."/>
            <person name="Baker D."/>
            <person name="Gharbi K."/>
            <person name="Hall N."/>
            <person name="Watson M."/>
            <person name="Adriaenssens E.M."/>
            <person name="Foster-Nyarko E."/>
            <person name="Jarju S."/>
            <person name="Secka A."/>
            <person name="Antonio M."/>
            <person name="Oren A."/>
            <person name="Chaudhuri R.R."/>
            <person name="La Ragione R."/>
            <person name="Hildebrand F."/>
            <person name="Pallen M.J."/>
        </authorList>
    </citation>
    <scope>NUCLEOTIDE SEQUENCE</scope>
    <source>
        <strain evidence="1">ChiHcec3-11533</strain>
    </source>
</reference>
<dbReference type="InterPro" id="IPR011322">
    <property type="entry name" value="N-reg_PII-like_a/b"/>
</dbReference>
<sequence>MEKLKMLVAIADHGMGEDMARALRNLGLSGGLLLQGEGTAKAQWMETLGLTDTRKDVLFLTAPESRCGSALQTLQDATKSARHFFAFTVSLTSVAGSGAYRALTGGEDEYGTRV</sequence>
<evidence type="ECO:0000313" key="2">
    <source>
        <dbReference type="Proteomes" id="UP000824072"/>
    </source>
</evidence>
<comment type="caution">
    <text evidence="1">The sequence shown here is derived from an EMBL/GenBank/DDBJ whole genome shotgun (WGS) entry which is preliminary data.</text>
</comment>
<protein>
    <recommendedName>
        <fullName evidence="3">Nitrogen regulatory protein P-II</fullName>
    </recommendedName>
</protein>
<name>A0A9D1LBE4_9FIRM</name>
<reference evidence="1" key="1">
    <citation type="submission" date="2020-10" db="EMBL/GenBank/DDBJ databases">
        <authorList>
            <person name="Gilroy R."/>
        </authorList>
    </citation>
    <scope>NUCLEOTIDE SEQUENCE</scope>
    <source>
        <strain evidence="1">ChiHcec3-11533</strain>
    </source>
</reference>
<dbReference type="InterPro" id="IPR015867">
    <property type="entry name" value="N-reg_PII/ATP_PRibTrfase_C"/>
</dbReference>
<evidence type="ECO:0008006" key="3">
    <source>
        <dbReference type="Google" id="ProtNLM"/>
    </source>
</evidence>
<dbReference type="SUPFAM" id="SSF54913">
    <property type="entry name" value="GlnB-like"/>
    <property type="match status" value="1"/>
</dbReference>
<dbReference type="Proteomes" id="UP000824072">
    <property type="component" value="Unassembled WGS sequence"/>
</dbReference>
<accession>A0A9D1LBE4</accession>
<dbReference type="EMBL" id="DVMU01000072">
    <property type="protein sequence ID" value="HIU33549.1"/>
    <property type="molecule type" value="Genomic_DNA"/>
</dbReference>
<organism evidence="1 2">
    <name type="scientific">Candidatus Pullichristensenella excrementigallinarum</name>
    <dbReference type="NCBI Taxonomy" id="2840907"/>
    <lineage>
        <taxon>Bacteria</taxon>
        <taxon>Bacillati</taxon>
        <taxon>Bacillota</taxon>
        <taxon>Clostridia</taxon>
        <taxon>Candidatus Pullichristensenella</taxon>
    </lineage>
</organism>
<dbReference type="AlphaFoldDB" id="A0A9D1LBE4"/>